<evidence type="ECO:0000256" key="2">
    <source>
        <dbReference type="ARBA" id="ARBA00008892"/>
    </source>
</evidence>
<evidence type="ECO:0000256" key="5">
    <source>
        <dbReference type="ARBA" id="ARBA00022692"/>
    </source>
</evidence>
<evidence type="ECO:0000256" key="14">
    <source>
        <dbReference type="SAM" id="Phobius"/>
    </source>
</evidence>
<keyword evidence="6 13" id="KW-0375">Hydrogen ion transport</keyword>
<evidence type="ECO:0000313" key="15">
    <source>
        <dbReference type="EMBL" id="ALO62548.1"/>
    </source>
</evidence>
<dbReference type="GeneID" id="26377932"/>
<reference evidence="15" key="1">
    <citation type="journal article" date="2016" name="Mol. Biol. Evol.">
        <title>Shotgun Mitogenomics Provides a Reference Phylogenetic Framework and Timescale for Living Xenarthrans.</title>
        <authorList>
            <person name="Gibb G.C."/>
            <person name="Condamine F.L."/>
            <person name="Kuch M."/>
            <person name="Enk J."/>
            <person name="Moraes-Barros N."/>
            <person name="Superina M."/>
            <person name="Poinar H.N."/>
            <person name="Delsuc F."/>
        </authorList>
    </citation>
    <scope>NUCLEOTIDE SEQUENCE</scope>
</reference>
<dbReference type="EMBL" id="KT818550">
    <property type="protein sequence ID" value="ALO62548.1"/>
    <property type="molecule type" value="Genomic_DNA"/>
</dbReference>
<comment type="subcellular location">
    <subcellularLocation>
        <location evidence="1 13">Mitochondrion membrane</location>
        <topology evidence="1 13">Single-pass membrane protein</topology>
    </subcellularLocation>
</comment>
<evidence type="ECO:0000256" key="12">
    <source>
        <dbReference type="ARBA" id="ARBA00023310"/>
    </source>
</evidence>
<keyword evidence="9 13" id="KW-0406">Ion transport</keyword>
<gene>
    <name evidence="15" type="primary">ATP8</name>
</gene>
<evidence type="ECO:0000256" key="1">
    <source>
        <dbReference type="ARBA" id="ARBA00004304"/>
    </source>
</evidence>
<evidence type="ECO:0000256" key="7">
    <source>
        <dbReference type="ARBA" id="ARBA00022989"/>
    </source>
</evidence>
<dbReference type="GO" id="GO:0045259">
    <property type="term" value="C:proton-transporting ATP synthase complex"/>
    <property type="evidence" value="ECO:0007669"/>
    <property type="project" value="UniProtKB-KW"/>
</dbReference>
<keyword evidence="12" id="KW-0066">ATP synthesis</keyword>
<keyword evidence="3 13" id="KW-0813">Transport</keyword>
<keyword evidence="10 13" id="KW-0496">Mitochondrion</keyword>
<evidence type="ECO:0000256" key="3">
    <source>
        <dbReference type="ARBA" id="ARBA00022448"/>
    </source>
</evidence>
<dbReference type="GO" id="GO:0015078">
    <property type="term" value="F:proton transmembrane transporter activity"/>
    <property type="evidence" value="ECO:0007669"/>
    <property type="project" value="InterPro"/>
</dbReference>
<evidence type="ECO:0000256" key="9">
    <source>
        <dbReference type="ARBA" id="ARBA00023065"/>
    </source>
</evidence>
<name>A0A0S2LM18_PRIMA</name>
<evidence type="ECO:0000256" key="11">
    <source>
        <dbReference type="ARBA" id="ARBA00023136"/>
    </source>
</evidence>
<proteinExistence type="inferred from homology"/>
<dbReference type="InterPro" id="IPR039017">
    <property type="entry name" value="ATP8_mammal"/>
</dbReference>
<feature type="transmembrane region" description="Helical" evidence="14">
    <location>
        <begin position="6"/>
        <end position="24"/>
    </location>
</feature>
<sequence length="68" mass="8044">MPQLDTSTWFTVILSMLTTLFIIMQLKFTKHSSSCQPQPTTTKKPKHATPWETKWTKTYLPHSQHLQW</sequence>
<dbReference type="GO" id="GO:0015986">
    <property type="term" value="P:proton motive force-driven ATP synthesis"/>
    <property type="evidence" value="ECO:0007669"/>
    <property type="project" value="InterPro"/>
</dbReference>
<evidence type="ECO:0000256" key="13">
    <source>
        <dbReference type="RuleBase" id="RU003661"/>
    </source>
</evidence>
<keyword evidence="4 13" id="KW-0138">CF(0)</keyword>
<dbReference type="AlphaFoldDB" id="A0A0S2LM18"/>
<accession>A0A0S2LM18</accession>
<dbReference type="GO" id="GO:0031966">
    <property type="term" value="C:mitochondrial membrane"/>
    <property type="evidence" value="ECO:0007669"/>
    <property type="project" value="UniProtKB-SubCell"/>
</dbReference>
<dbReference type="CTD" id="4509"/>
<comment type="similarity">
    <text evidence="2 13">Belongs to the ATPase protein 8 family.</text>
</comment>
<dbReference type="PANTHER" id="PTHR13722:SF0">
    <property type="entry name" value="ATP SYNTHASE PROTEIN 8"/>
    <property type="match status" value="1"/>
</dbReference>
<dbReference type="PANTHER" id="PTHR13722">
    <property type="entry name" value="ATP SYNTHASE PROTEIN 8"/>
    <property type="match status" value="1"/>
</dbReference>
<dbReference type="InterPro" id="IPR001421">
    <property type="entry name" value="ATP8_metazoa"/>
</dbReference>
<evidence type="ECO:0000256" key="8">
    <source>
        <dbReference type="ARBA" id="ARBA00022990"/>
    </source>
</evidence>
<keyword evidence="5 13" id="KW-0812">Transmembrane</keyword>
<keyword evidence="7 14" id="KW-1133">Transmembrane helix</keyword>
<evidence type="ECO:0000256" key="10">
    <source>
        <dbReference type="ARBA" id="ARBA00023128"/>
    </source>
</evidence>
<dbReference type="Pfam" id="PF00895">
    <property type="entry name" value="ATP-synt_8"/>
    <property type="match status" value="1"/>
</dbReference>
<dbReference type="RefSeq" id="YP_009184469.1">
    <property type="nucleotide sequence ID" value="NC_028573.1"/>
</dbReference>
<protein>
    <recommendedName>
        <fullName evidence="13">ATP synthase complex subunit 8</fullName>
    </recommendedName>
</protein>
<evidence type="ECO:0000256" key="6">
    <source>
        <dbReference type="ARBA" id="ARBA00022781"/>
    </source>
</evidence>
<geneLocation type="mitochondrion" evidence="15"/>
<keyword evidence="8" id="KW-0007">Acetylation</keyword>
<evidence type="ECO:0000256" key="4">
    <source>
        <dbReference type="ARBA" id="ARBA00022547"/>
    </source>
</evidence>
<organism evidence="15">
    <name type="scientific">Priodontes maximus</name>
    <name type="common">Giant armadillo</name>
    <name type="synonym">Dasypus maximus</name>
    <dbReference type="NCBI Taxonomy" id="183752"/>
    <lineage>
        <taxon>Eukaryota</taxon>
        <taxon>Metazoa</taxon>
        <taxon>Chordata</taxon>
        <taxon>Craniata</taxon>
        <taxon>Vertebrata</taxon>
        <taxon>Euteleostomi</taxon>
        <taxon>Mammalia</taxon>
        <taxon>Eutheria</taxon>
        <taxon>Xenarthra</taxon>
        <taxon>Cingulata</taxon>
        <taxon>Chlamyphoridae</taxon>
        <taxon>Priodontes</taxon>
    </lineage>
</organism>
<keyword evidence="11 14" id="KW-0472">Membrane</keyword>